<accession>A0A923PL79</accession>
<comment type="caution">
    <text evidence="2">The sequence shown here is derived from an EMBL/GenBank/DDBJ whole genome shotgun (WGS) entry which is preliminary data.</text>
</comment>
<dbReference type="InterPro" id="IPR029060">
    <property type="entry name" value="PIN-like_dom_sf"/>
</dbReference>
<dbReference type="AlphaFoldDB" id="A0A923PL79"/>
<dbReference type="Gene3D" id="3.40.50.1010">
    <property type="entry name" value="5'-nuclease"/>
    <property type="match status" value="1"/>
</dbReference>
<keyword evidence="3" id="KW-1185">Reference proteome</keyword>
<protein>
    <submittedName>
        <fullName evidence="2">PIN domain-containing protein</fullName>
    </submittedName>
</protein>
<dbReference type="Proteomes" id="UP000650081">
    <property type="component" value="Unassembled WGS sequence"/>
</dbReference>
<reference evidence="2" key="1">
    <citation type="submission" date="2020-08" db="EMBL/GenBank/DDBJ databases">
        <title>Lewinella bacteria from marine environments.</title>
        <authorList>
            <person name="Zhong Y."/>
        </authorList>
    </citation>
    <scope>NUCLEOTIDE SEQUENCE</scope>
    <source>
        <strain evidence="2">KCTC 42187</strain>
    </source>
</reference>
<name>A0A923PL79_9BACT</name>
<proteinExistence type="predicted"/>
<dbReference type="SUPFAM" id="SSF88723">
    <property type="entry name" value="PIN domain-like"/>
    <property type="match status" value="1"/>
</dbReference>
<evidence type="ECO:0000313" key="3">
    <source>
        <dbReference type="Proteomes" id="UP000650081"/>
    </source>
</evidence>
<evidence type="ECO:0000259" key="1">
    <source>
        <dbReference type="Pfam" id="PF13470"/>
    </source>
</evidence>
<evidence type="ECO:0000313" key="2">
    <source>
        <dbReference type="EMBL" id="MBC6993334.1"/>
    </source>
</evidence>
<dbReference type="InterPro" id="IPR002716">
    <property type="entry name" value="PIN_dom"/>
</dbReference>
<dbReference type="RefSeq" id="WP_187465449.1">
    <property type="nucleotide sequence ID" value="NZ_JACSIT010000065.1"/>
</dbReference>
<sequence>MNKLFLDTNIVLDLLAKREAYAAAARVCSLGDTGKVRLFVSALTFANTNYILGQHLGKEGTIKVLRDLELIVTIIDLSGKVVRLALNDTDFKDFEDGLQYYSALENEMDYIITRNLKDFRGAKIPVLTADQYLKLPEK</sequence>
<organism evidence="2 3">
    <name type="scientific">Neolewinella lacunae</name>
    <dbReference type="NCBI Taxonomy" id="1517758"/>
    <lineage>
        <taxon>Bacteria</taxon>
        <taxon>Pseudomonadati</taxon>
        <taxon>Bacteroidota</taxon>
        <taxon>Saprospiria</taxon>
        <taxon>Saprospirales</taxon>
        <taxon>Lewinellaceae</taxon>
        <taxon>Neolewinella</taxon>
    </lineage>
</organism>
<dbReference type="EMBL" id="JACSIT010000065">
    <property type="protein sequence ID" value="MBC6993334.1"/>
    <property type="molecule type" value="Genomic_DNA"/>
</dbReference>
<feature type="domain" description="PIN" evidence="1">
    <location>
        <begin position="4"/>
        <end position="116"/>
    </location>
</feature>
<dbReference type="Pfam" id="PF13470">
    <property type="entry name" value="PIN_3"/>
    <property type="match status" value="1"/>
</dbReference>
<gene>
    <name evidence="2" type="ORF">H9S92_04115</name>
</gene>